<sequence length="92" mass="10658">MVIQSAERITECHKVPHEIECSVSDMLEKLTYYKETYFDKGIIPSLKNCNDVNLFNTFRSYMDHLLRFPVRLTAHSDNRGVYVETIPTETGG</sequence>
<gene>
    <name evidence="1" type="ORF">SDC9_50517</name>
</gene>
<reference evidence="1" key="1">
    <citation type="submission" date="2019-08" db="EMBL/GenBank/DDBJ databases">
        <authorList>
            <person name="Kucharzyk K."/>
            <person name="Murdoch R.W."/>
            <person name="Higgins S."/>
            <person name="Loffler F."/>
        </authorList>
    </citation>
    <scope>NUCLEOTIDE SEQUENCE</scope>
</reference>
<proteinExistence type="predicted"/>
<accession>A0A644WKC1</accession>
<dbReference type="AlphaFoldDB" id="A0A644WKC1"/>
<dbReference type="Gene3D" id="3.40.50.720">
    <property type="entry name" value="NAD(P)-binding Rossmann-like Domain"/>
    <property type="match status" value="1"/>
</dbReference>
<name>A0A644WKC1_9ZZZZ</name>
<comment type="caution">
    <text evidence="1">The sequence shown here is derived from an EMBL/GenBank/DDBJ whole genome shotgun (WGS) entry which is preliminary data.</text>
</comment>
<organism evidence="1">
    <name type="scientific">bioreactor metagenome</name>
    <dbReference type="NCBI Taxonomy" id="1076179"/>
    <lineage>
        <taxon>unclassified sequences</taxon>
        <taxon>metagenomes</taxon>
        <taxon>ecological metagenomes</taxon>
    </lineage>
</organism>
<protein>
    <submittedName>
        <fullName evidence="1">Uncharacterized protein</fullName>
    </submittedName>
</protein>
<dbReference type="EMBL" id="VSSQ01001021">
    <property type="protein sequence ID" value="MPM04242.1"/>
    <property type="molecule type" value="Genomic_DNA"/>
</dbReference>
<evidence type="ECO:0000313" key="1">
    <source>
        <dbReference type="EMBL" id="MPM04242.1"/>
    </source>
</evidence>